<dbReference type="SMART" id="SM00470">
    <property type="entry name" value="ParB"/>
    <property type="match status" value="1"/>
</dbReference>
<dbReference type="PROSITE" id="PS50943">
    <property type="entry name" value="HTH_CROC1"/>
    <property type="match status" value="1"/>
</dbReference>
<dbReference type="Gene3D" id="1.10.10.2830">
    <property type="match status" value="1"/>
</dbReference>
<dbReference type="FunFam" id="1.10.10.2830:FF:000001">
    <property type="entry name" value="Chromosome partitioning protein ParB"/>
    <property type="match status" value="1"/>
</dbReference>
<dbReference type="InterPro" id="IPR036086">
    <property type="entry name" value="ParB/Sulfiredoxin_sf"/>
</dbReference>
<dbReference type="RefSeq" id="WP_173076195.1">
    <property type="nucleotide sequence ID" value="NZ_CP041345.1"/>
</dbReference>
<name>A0A7D4BCJ9_9BACT</name>
<evidence type="ECO:0000256" key="1">
    <source>
        <dbReference type="ARBA" id="ARBA00006295"/>
    </source>
</evidence>
<dbReference type="PANTHER" id="PTHR33375:SF1">
    <property type="entry name" value="CHROMOSOME-PARTITIONING PROTEIN PARB-RELATED"/>
    <property type="match status" value="1"/>
</dbReference>
<accession>A0A7D4BCJ9</accession>
<dbReference type="PANTHER" id="PTHR33375">
    <property type="entry name" value="CHROMOSOME-PARTITIONING PROTEIN PARB-RELATED"/>
    <property type="match status" value="1"/>
</dbReference>
<keyword evidence="2" id="KW-0159">Chromosome partition</keyword>
<dbReference type="Pfam" id="PF17762">
    <property type="entry name" value="HTH_ParB"/>
    <property type="match status" value="1"/>
</dbReference>
<dbReference type="FunFam" id="3.90.1530.30:FF:000001">
    <property type="entry name" value="Chromosome partitioning protein ParB"/>
    <property type="match status" value="1"/>
</dbReference>
<dbReference type="InterPro" id="IPR004437">
    <property type="entry name" value="ParB/RepB/Spo0J"/>
</dbReference>
<keyword evidence="3" id="KW-0238">DNA-binding</keyword>
<reference evidence="5 6" key="1">
    <citation type="submission" date="2019-07" db="EMBL/GenBank/DDBJ databases">
        <title>Thalassofilum flectens gen. nov., sp. nov., a novel moderate thermophilic anaerobe from a shallow sea hot spring in Kunashir Island (Russia), representing a new family in the order Bacteroidales, and proposal of Thalassofilacea fam. nov.</title>
        <authorList>
            <person name="Kochetkova T.V."/>
            <person name="Podosokorskaya O.A."/>
            <person name="Novikov A."/>
            <person name="Elcheninov A.G."/>
            <person name="Toshchakov S.V."/>
            <person name="Kublanov I.V."/>
        </authorList>
    </citation>
    <scope>NUCLEOTIDE SEQUENCE [LARGE SCALE GENOMIC DNA]</scope>
    <source>
        <strain evidence="5 6">38-H</strain>
    </source>
</reference>
<dbReference type="Proteomes" id="UP000500961">
    <property type="component" value="Chromosome"/>
</dbReference>
<dbReference type="GO" id="GO:0007059">
    <property type="term" value="P:chromosome segregation"/>
    <property type="evidence" value="ECO:0007669"/>
    <property type="project" value="UniProtKB-KW"/>
</dbReference>
<dbReference type="InterPro" id="IPR057240">
    <property type="entry name" value="ParB_dimer_C"/>
</dbReference>
<feature type="domain" description="HTH cro/C1-type" evidence="4">
    <location>
        <begin position="143"/>
        <end position="172"/>
    </location>
</feature>
<evidence type="ECO:0000313" key="5">
    <source>
        <dbReference type="EMBL" id="QKG80940.1"/>
    </source>
</evidence>
<protein>
    <submittedName>
        <fullName evidence="5">ParB/RepB/Spo0J family partition protein</fullName>
    </submittedName>
</protein>
<keyword evidence="6" id="KW-1185">Reference proteome</keyword>
<dbReference type="AlphaFoldDB" id="A0A7D4BCJ9"/>
<dbReference type="InterPro" id="IPR003115">
    <property type="entry name" value="ParB_N"/>
</dbReference>
<dbReference type="SUPFAM" id="SSF109709">
    <property type="entry name" value="KorB DNA-binding domain-like"/>
    <property type="match status" value="1"/>
</dbReference>
<evidence type="ECO:0000313" key="6">
    <source>
        <dbReference type="Proteomes" id="UP000500961"/>
    </source>
</evidence>
<dbReference type="Pfam" id="PF02195">
    <property type="entry name" value="ParB_N"/>
    <property type="match status" value="1"/>
</dbReference>
<dbReference type="GO" id="GO:0045881">
    <property type="term" value="P:positive regulation of sporulation resulting in formation of a cellular spore"/>
    <property type="evidence" value="ECO:0007669"/>
    <property type="project" value="TreeGrafter"/>
</dbReference>
<evidence type="ECO:0000256" key="2">
    <source>
        <dbReference type="ARBA" id="ARBA00022829"/>
    </source>
</evidence>
<gene>
    <name evidence="5" type="ORF">FHG85_11930</name>
</gene>
<proteinExistence type="inferred from homology"/>
<dbReference type="GO" id="GO:0003677">
    <property type="term" value="F:DNA binding"/>
    <property type="evidence" value="ECO:0007669"/>
    <property type="project" value="UniProtKB-KW"/>
</dbReference>
<dbReference type="SUPFAM" id="SSF110849">
    <property type="entry name" value="ParB/Sulfiredoxin"/>
    <property type="match status" value="1"/>
</dbReference>
<organism evidence="5 6">
    <name type="scientific">Tenuifilum thalassicum</name>
    <dbReference type="NCBI Taxonomy" id="2590900"/>
    <lineage>
        <taxon>Bacteria</taxon>
        <taxon>Pseudomonadati</taxon>
        <taxon>Bacteroidota</taxon>
        <taxon>Bacteroidia</taxon>
        <taxon>Bacteroidales</taxon>
        <taxon>Tenuifilaceae</taxon>
        <taxon>Tenuifilum</taxon>
    </lineage>
</organism>
<dbReference type="KEGG" id="ttz:FHG85_11930"/>
<dbReference type="InterPro" id="IPR001387">
    <property type="entry name" value="Cro/C1-type_HTH"/>
</dbReference>
<evidence type="ECO:0000259" key="4">
    <source>
        <dbReference type="PROSITE" id="PS50943"/>
    </source>
</evidence>
<dbReference type="Pfam" id="PF23552">
    <property type="entry name" value="ParB_C"/>
    <property type="match status" value="1"/>
</dbReference>
<dbReference type="InterPro" id="IPR050336">
    <property type="entry name" value="Chromosome_partition/occlusion"/>
</dbReference>
<comment type="similarity">
    <text evidence="1">Belongs to the ParB family.</text>
</comment>
<sequence>MSKKMALGKGLGALIDDAVDPTRKTDLTEEKKVVSELVNEIDIDKIDVNPYQPRTQFDEEALQELSDSISKLGIIQPLTVRALDGRFQLISGERRLRAAKLAGLKTVPAFVRTADDQGMLEMALVENIQREDLNAIEVAISYQRLMDECNLTQETLSERVGKKRATISNYLRLLKLPAEIQLGISQNLIGMGHARALITIEDPKVQIEIYQKTIEEGLSVRKVEELARLANEPKKDNKPKPKQNLGEQEEVLKEHLTNRLGLRADIKKGNNGNGKIVISYNNQDELEAILEKFIKIEE</sequence>
<dbReference type="InterPro" id="IPR041468">
    <property type="entry name" value="HTH_ParB/Spo0J"/>
</dbReference>
<dbReference type="GO" id="GO:0005694">
    <property type="term" value="C:chromosome"/>
    <property type="evidence" value="ECO:0007669"/>
    <property type="project" value="TreeGrafter"/>
</dbReference>
<dbReference type="Gene3D" id="3.90.1530.30">
    <property type="match status" value="1"/>
</dbReference>
<dbReference type="NCBIfam" id="TIGR00180">
    <property type="entry name" value="parB_part"/>
    <property type="match status" value="1"/>
</dbReference>
<evidence type="ECO:0000256" key="3">
    <source>
        <dbReference type="ARBA" id="ARBA00023125"/>
    </source>
</evidence>
<dbReference type="CDD" id="cd16393">
    <property type="entry name" value="SPO0J_N"/>
    <property type="match status" value="1"/>
</dbReference>
<dbReference type="EMBL" id="CP041345">
    <property type="protein sequence ID" value="QKG80940.1"/>
    <property type="molecule type" value="Genomic_DNA"/>
</dbReference>